<sequence>MFTVLECVAIQHDHAVVLLAAVICLLGMFAFFHLLLRADESPAGRKPYWVLVAAFAAGLSVWATHFVAMLAYKGAVPIGYDFFFTALSALLAVFGFWLALTARSQAIYSSLIVGTLVTLSVAVMHFVGMAGMDVAATISYRWGPVLGGSAVSWAAFVLAFFLFHHLASWKRIAAPAGAAIFGICALHFTAMSATVLTPDPSMSGPDPDNVGRLIMIGAISGVTFLILFATAVAALVDRYLVDLKGLVDATLDGLAVVRDGRIVELNTRFAGLLGREEASLVGRNPDDLFKAVDGQPAYLPRPAPVEAIRERGGQAQVFELGVRTIEYRGRPCEVMAIRDLTEKREAQREIEYLARHDVLTGLSNRTMFQTRLHQQIDNGDEEDEFALLALDLDRFKAVNDIFGHAEGDRVLKKVAAILDECARAGDVVARLGGDEFVILTTRHTKADEARLLAETILGMFALKMNVVNDPTAVGVSIGIAVFPRDGQDHESIMHAADLALYRAKMGGRGILAFYDPLMDQEARERRQLETDLRLAINRDELVLNYQPVLSVECGQVVGYEALVRWQHPTRGVVPPDVFIPIAEESGIIISLGEWVLREACRQASTWAPHLKIAVNVSPLQFSLANLGHVVCTVLMQTGLSPNRLELEITEAALLKDRKATLVILNQLKALGVAIVMDDFGTGYSSLSNLQSFPFDKIKIDRSFIAAMSEDDNARAIVRAVIGLGRSLDLPVTAEGIETDAQYRMVVDEGCAQAQGYLFGRPDVAPTPASATSTVKRKKHSV</sequence>
<dbReference type="InterPro" id="IPR029787">
    <property type="entry name" value="Nucleotide_cyclase"/>
</dbReference>
<accession>A0A7Z7BPK8</accession>
<dbReference type="Pfam" id="PF00990">
    <property type="entry name" value="GGDEF"/>
    <property type="match status" value="1"/>
</dbReference>
<dbReference type="FunFam" id="3.30.70.270:FF:000001">
    <property type="entry name" value="Diguanylate cyclase domain protein"/>
    <property type="match status" value="1"/>
</dbReference>
<dbReference type="InterPro" id="IPR035919">
    <property type="entry name" value="EAL_sf"/>
</dbReference>
<evidence type="ECO:0000313" key="2">
    <source>
        <dbReference type="Proteomes" id="UP000198917"/>
    </source>
</evidence>
<dbReference type="SUPFAM" id="SSF55073">
    <property type="entry name" value="Nucleotide cyclase"/>
    <property type="match status" value="1"/>
</dbReference>
<dbReference type="InterPro" id="IPR005330">
    <property type="entry name" value="MHYT_dom"/>
</dbReference>
<dbReference type="CDD" id="cd01949">
    <property type="entry name" value="GGDEF"/>
    <property type="match status" value="1"/>
</dbReference>
<comment type="caution">
    <text evidence="1">The sequence shown here is derived from an EMBL/GenBank/DDBJ whole genome shotgun (WGS) entry which is preliminary data.</text>
</comment>
<dbReference type="RefSeq" id="WP_092733332.1">
    <property type="nucleotide sequence ID" value="NZ_CP048559.1"/>
</dbReference>
<proteinExistence type="predicted"/>
<dbReference type="Proteomes" id="UP000198917">
    <property type="component" value="Unassembled WGS sequence"/>
</dbReference>
<dbReference type="EMBL" id="FNEW01000003">
    <property type="protein sequence ID" value="SDJ97776.1"/>
    <property type="molecule type" value="Genomic_DNA"/>
</dbReference>
<dbReference type="PROSITE" id="PS50924">
    <property type="entry name" value="MHYT"/>
    <property type="match status" value="1"/>
</dbReference>
<dbReference type="NCBIfam" id="TIGR00229">
    <property type="entry name" value="sensory_box"/>
    <property type="match status" value="1"/>
</dbReference>
<dbReference type="SMART" id="SM00052">
    <property type="entry name" value="EAL"/>
    <property type="match status" value="1"/>
</dbReference>
<dbReference type="PROSITE" id="PS50887">
    <property type="entry name" value="GGDEF"/>
    <property type="match status" value="1"/>
</dbReference>
<dbReference type="SUPFAM" id="SSF55785">
    <property type="entry name" value="PYP-like sensor domain (PAS domain)"/>
    <property type="match status" value="1"/>
</dbReference>
<dbReference type="NCBIfam" id="TIGR00254">
    <property type="entry name" value="GGDEF"/>
    <property type="match status" value="1"/>
</dbReference>
<dbReference type="InterPro" id="IPR001633">
    <property type="entry name" value="EAL_dom"/>
</dbReference>
<evidence type="ECO:0000313" key="1">
    <source>
        <dbReference type="EMBL" id="SDJ97776.1"/>
    </source>
</evidence>
<dbReference type="SMART" id="SM00267">
    <property type="entry name" value="GGDEF"/>
    <property type="match status" value="1"/>
</dbReference>
<organism evidence="1 2">
    <name type="scientific">Agrobacterium fabrum</name>
    <dbReference type="NCBI Taxonomy" id="1176649"/>
    <lineage>
        <taxon>Bacteria</taxon>
        <taxon>Pseudomonadati</taxon>
        <taxon>Pseudomonadota</taxon>
        <taxon>Alphaproteobacteria</taxon>
        <taxon>Hyphomicrobiales</taxon>
        <taxon>Rhizobiaceae</taxon>
        <taxon>Rhizobium/Agrobacterium group</taxon>
        <taxon>Agrobacterium</taxon>
        <taxon>Agrobacterium tumefaciens complex</taxon>
    </lineage>
</organism>
<dbReference type="AlphaFoldDB" id="A0A7Z7BPK8"/>
<dbReference type="SUPFAM" id="SSF141868">
    <property type="entry name" value="EAL domain-like"/>
    <property type="match status" value="1"/>
</dbReference>
<reference evidence="1 2" key="1">
    <citation type="submission" date="2016-10" db="EMBL/GenBank/DDBJ databases">
        <authorList>
            <person name="Varghese N."/>
            <person name="Submissions S."/>
        </authorList>
    </citation>
    <scope>NUCLEOTIDE SEQUENCE [LARGE SCALE GENOMIC DNA]</scope>
    <source>
        <strain evidence="1 2">PDC82</strain>
    </source>
</reference>
<dbReference type="Gene3D" id="3.20.20.450">
    <property type="entry name" value="EAL domain"/>
    <property type="match status" value="1"/>
</dbReference>
<dbReference type="CDD" id="cd00130">
    <property type="entry name" value="PAS"/>
    <property type="match status" value="1"/>
</dbReference>
<dbReference type="InterPro" id="IPR043128">
    <property type="entry name" value="Rev_trsase/Diguanyl_cyclase"/>
</dbReference>
<dbReference type="Pfam" id="PF03707">
    <property type="entry name" value="MHYT"/>
    <property type="match status" value="2"/>
</dbReference>
<dbReference type="InterPro" id="IPR052155">
    <property type="entry name" value="Biofilm_reg_signaling"/>
</dbReference>
<dbReference type="Gene3D" id="3.30.70.270">
    <property type="match status" value="1"/>
</dbReference>
<dbReference type="Gene3D" id="3.30.450.20">
    <property type="entry name" value="PAS domain"/>
    <property type="match status" value="1"/>
</dbReference>
<dbReference type="PANTHER" id="PTHR44757:SF2">
    <property type="entry name" value="BIOFILM ARCHITECTURE MAINTENANCE PROTEIN MBAA"/>
    <property type="match status" value="1"/>
</dbReference>
<dbReference type="InterPro" id="IPR000160">
    <property type="entry name" value="GGDEF_dom"/>
</dbReference>
<dbReference type="GO" id="GO:0003824">
    <property type="term" value="F:catalytic activity"/>
    <property type="evidence" value="ECO:0007669"/>
    <property type="project" value="UniProtKB-ARBA"/>
</dbReference>
<dbReference type="CDD" id="cd01948">
    <property type="entry name" value="EAL"/>
    <property type="match status" value="1"/>
</dbReference>
<name>A0A7Z7BPK8_9HYPH</name>
<dbReference type="PROSITE" id="PS50883">
    <property type="entry name" value="EAL"/>
    <property type="match status" value="1"/>
</dbReference>
<dbReference type="InterPro" id="IPR000014">
    <property type="entry name" value="PAS"/>
</dbReference>
<gene>
    <name evidence="1" type="ORF">SAMN05428983_3448</name>
</gene>
<dbReference type="Pfam" id="PF00563">
    <property type="entry name" value="EAL"/>
    <property type="match status" value="1"/>
</dbReference>
<dbReference type="InterPro" id="IPR035965">
    <property type="entry name" value="PAS-like_dom_sf"/>
</dbReference>
<dbReference type="PANTHER" id="PTHR44757">
    <property type="entry name" value="DIGUANYLATE CYCLASE DGCP"/>
    <property type="match status" value="1"/>
</dbReference>
<protein>
    <submittedName>
        <fullName evidence="1">Diguanylate cyclase/phosphodiesterase</fullName>
    </submittedName>
</protein>
<dbReference type="GO" id="GO:0016020">
    <property type="term" value="C:membrane"/>
    <property type="evidence" value="ECO:0007669"/>
    <property type="project" value="UniProtKB-UniRule"/>
</dbReference>